<name>A0A1I2A038_9ACTN</name>
<gene>
    <name evidence="2" type="ORF">SAMN05421541_101422</name>
</gene>
<proteinExistence type="predicted"/>
<evidence type="ECO:0000259" key="1">
    <source>
        <dbReference type="Pfam" id="PF00561"/>
    </source>
</evidence>
<dbReference type="GO" id="GO:0016020">
    <property type="term" value="C:membrane"/>
    <property type="evidence" value="ECO:0007669"/>
    <property type="project" value="TreeGrafter"/>
</dbReference>
<accession>A0A1I2A038</accession>
<reference evidence="2 3" key="1">
    <citation type="submission" date="2016-10" db="EMBL/GenBank/DDBJ databases">
        <authorList>
            <person name="de Groot N.N."/>
        </authorList>
    </citation>
    <scope>NUCLEOTIDE SEQUENCE [LARGE SCALE GENOMIC DNA]</scope>
    <source>
        <strain evidence="2 3">DSM 43019</strain>
    </source>
</reference>
<dbReference type="GO" id="GO:0046464">
    <property type="term" value="P:acylglycerol catabolic process"/>
    <property type="evidence" value="ECO:0007669"/>
    <property type="project" value="TreeGrafter"/>
</dbReference>
<dbReference type="STRING" id="35752.SAMN05421541_101422"/>
<dbReference type="InterPro" id="IPR000073">
    <property type="entry name" value="AB_hydrolase_1"/>
</dbReference>
<dbReference type="PANTHER" id="PTHR43798:SF5">
    <property type="entry name" value="MONOACYLGLYCEROL LIPASE ABHD6"/>
    <property type="match status" value="1"/>
</dbReference>
<protein>
    <submittedName>
        <fullName evidence="2">Alpha/beta hydrolase fold</fullName>
    </submittedName>
</protein>
<dbReference type="Pfam" id="PF00561">
    <property type="entry name" value="Abhydrolase_1"/>
    <property type="match status" value="1"/>
</dbReference>
<dbReference type="RefSeq" id="WP_239143300.1">
    <property type="nucleotide sequence ID" value="NZ_BOMT01000010.1"/>
</dbReference>
<feature type="domain" description="AB hydrolase-1" evidence="1">
    <location>
        <begin position="16"/>
        <end position="117"/>
    </location>
</feature>
<dbReference type="GO" id="GO:0047372">
    <property type="term" value="F:monoacylglycerol lipase activity"/>
    <property type="evidence" value="ECO:0007669"/>
    <property type="project" value="TreeGrafter"/>
</dbReference>
<keyword evidence="3" id="KW-1185">Reference proteome</keyword>
<dbReference type="SUPFAM" id="SSF53474">
    <property type="entry name" value="alpha/beta-Hydrolases"/>
    <property type="match status" value="1"/>
</dbReference>
<keyword evidence="2" id="KW-0378">Hydrolase</keyword>
<dbReference type="InterPro" id="IPR050266">
    <property type="entry name" value="AB_hydrolase_sf"/>
</dbReference>
<sequence>MRHGIHVVRDGPSSAPPLLLIHGSGAGCAVWGPLIPALAAQRHVIRVDLPGCGKSPPVTSYDVQGQADRVAAVLDDLGPRPVTVAGHSSGGYVATALAERRPDLTGALALISTGPDLDAFRPQPLLLRILLGPVLGPMLWRVRTDAMIRAAIAATCAGHTGIPDAAGTDGGVRTVAAGSGGAPARAPVIPDDVVADLRGITFRTMSAVLRANTGYLAERGGSGPPGRAGPAGTRDLRGGGSTLGAVVGAPLCDVAGRAAPGGWATCR</sequence>
<organism evidence="2 3">
    <name type="scientific">Actinoplanes philippinensis</name>
    <dbReference type="NCBI Taxonomy" id="35752"/>
    <lineage>
        <taxon>Bacteria</taxon>
        <taxon>Bacillati</taxon>
        <taxon>Actinomycetota</taxon>
        <taxon>Actinomycetes</taxon>
        <taxon>Micromonosporales</taxon>
        <taxon>Micromonosporaceae</taxon>
        <taxon>Actinoplanes</taxon>
    </lineage>
</organism>
<dbReference type="Proteomes" id="UP000199645">
    <property type="component" value="Unassembled WGS sequence"/>
</dbReference>
<dbReference type="Gene3D" id="3.40.50.1820">
    <property type="entry name" value="alpha/beta hydrolase"/>
    <property type="match status" value="1"/>
</dbReference>
<dbReference type="PANTHER" id="PTHR43798">
    <property type="entry name" value="MONOACYLGLYCEROL LIPASE"/>
    <property type="match status" value="1"/>
</dbReference>
<evidence type="ECO:0000313" key="2">
    <source>
        <dbReference type="EMBL" id="SFE37322.1"/>
    </source>
</evidence>
<evidence type="ECO:0000313" key="3">
    <source>
        <dbReference type="Proteomes" id="UP000199645"/>
    </source>
</evidence>
<dbReference type="EMBL" id="FONV01000001">
    <property type="protein sequence ID" value="SFE37322.1"/>
    <property type="molecule type" value="Genomic_DNA"/>
</dbReference>
<dbReference type="PROSITE" id="PS51257">
    <property type="entry name" value="PROKAR_LIPOPROTEIN"/>
    <property type="match status" value="1"/>
</dbReference>
<dbReference type="InterPro" id="IPR029058">
    <property type="entry name" value="AB_hydrolase_fold"/>
</dbReference>
<dbReference type="AlphaFoldDB" id="A0A1I2A038"/>